<dbReference type="GO" id="GO:0003700">
    <property type="term" value="F:DNA-binding transcription factor activity"/>
    <property type="evidence" value="ECO:0007669"/>
    <property type="project" value="InterPro"/>
</dbReference>
<evidence type="ECO:0000313" key="6">
    <source>
        <dbReference type="Proteomes" id="UP000468687"/>
    </source>
</evidence>
<evidence type="ECO:0000259" key="4">
    <source>
        <dbReference type="PROSITE" id="PS50949"/>
    </source>
</evidence>
<sequence length="276" mass="29193">MPEDPEAFARAVRRGRPDRGGTAKYLAICRDVTEAIESGRLAPGSPLPSQKEMADHFGVTVMTLRQALGVLSDQGLLRVEHGRGTFVARRPYRLPIDVLTSFRASVEARGSTMGTQILSAEVVPAPPGVPVRMGLATDQVFALTRLRTVDAVPFVYTMSLLPVEIGTALRIDEVGGASLYDALAEQLGLRVDRAVETFHATAMATDAAAALGRSAGSPALVSSRITFTAEGVAVVDDRAIMPGDAVEISTERRVHDLPLQLVPTSRPDGDGAVGPS</sequence>
<evidence type="ECO:0000256" key="2">
    <source>
        <dbReference type="ARBA" id="ARBA00023125"/>
    </source>
</evidence>
<keyword evidence="2" id="KW-0238">DNA-binding</keyword>
<gene>
    <name evidence="5" type="ORF">G3T38_03930</name>
</gene>
<organism evidence="5 6">
    <name type="scientific">Nocardioides zeae</name>
    <dbReference type="NCBI Taxonomy" id="1457234"/>
    <lineage>
        <taxon>Bacteria</taxon>
        <taxon>Bacillati</taxon>
        <taxon>Actinomycetota</taxon>
        <taxon>Actinomycetes</taxon>
        <taxon>Propionibacteriales</taxon>
        <taxon>Nocardioidaceae</taxon>
        <taxon>Nocardioides</taxon>
    </lineage>
</organism>
<keyword evidence="1" id="KW-0805">Transcription regulation</keyword>
<dbReference type="Gene3D" id="3.40.1410.10">
    <property type="entry name" value="Chorismate lyase-like"/>
    <property type="match status" value="1"/>
</dbReference>
<dbReference type="SUPFAM" id="SSF64288">
    <property type="entry name" value="Chorismate lyase-like"/>
    <property type="match status" value="1"/>
</dbReference>
<dbReference type="Pfam" id="PF07702">
    <property type="entry name" value="UTRA"/>
    <property type="match status" value="1"/>
</dbReference>
<dbReference type="InterPro" id="IPR028978">
    <property type="entry name" value="Chorismate_lyase_/UTRA_dom_sf"/>
</dbReference>
<dbReference type="InterPro" id="IPR036390">
    <property type="entry name" value="WH_DNA-bd_sf"/>
</dbReference>
<dbReference type="PRINTS" id="PR00035">
    <property type="entry name" value="HTHGNTR"/>
</dbReference>
<dbReference type="PROSITE" id="PS50949">
    <property type="entry name" value="HTH_GNTR"/>
    <property type="match status" value="1"/>
</dbReference>
<protein>
    <submittedName>
        <fullName evidence="5">GntR family transcriptional regulator</fullName>
    </submittedName>
</protein>
<evidence type="ECO:0000313" key="5">
    <source>
        <dbReference type="EMBL" id="NEN77421.1"/>
    </source>
</evidence>
<dbReference type="InterPro" id="IPR011663">
    <property type="entry name" value="UTRA"/>
</dbReference>
<evidence type="ECO:0000256" key="3">
    <source>
        <dbReference type="ARBA" id="ARBA00023163"/>
    </source>
</evidence>
<dbReference type="AlphaFoldDB" id="A0A6P0HFQ5"/>
<dbReference type="Gene3D" id="1.10.10.10">
    <property type="entry name" value="Winged helix-like DNA-binding domain superfamily/Winged helix DNA-binding domain"/>
    <property type="match status" value="1"/>
</dbReference>
<keyword evidence="6" id="KW-1185">Reference proteome</keyword>
<dbReference type="EMBL" id="JAAGXA010000002">
    <property type="protein sequence ID" value="NEN77421.1"/>
    <property type="molecule type" value="Genomic_DNA"/>
</dbReference>
<name>A0A6P0HFQ5_9ACTN</name>
<feature type="domain" description="HTH gntR-type" evidence="4">
    <location>
        <begin position="22"/>
        <end position="90"/>
    </location>
</feature>
<dbReference type="SMART" id="SM00866">
    <property type="entry name" value="UTRA"/>
    <property type="match status" value="1"/>
</dbReference>
<dbReference type="InterPro" id="IPR050679">
    <property type="entry name" value="Bact_HTH_transcr_reg"/>
</dbReference>
<dbReference type="GO" id="GO:0003677">
    <property type="term" value="F:DNA binding"/>
    <property type="evidence" value="ECO:0007669"/>
    <property type="project" value="UniProtKB-KW"/>
</dbReference>
<keyword evidence="3" id="KW-0804">Transcription</keyword>
<comment type="caution">
    <text evidence="5">The sequence shown here is derived from an EMBL/GenBank/DDBJ whole genome shotgun (WGS) entry which is preliminary data.</text>
</comment>
<dbReference type="RefSeq" id="WP_163770787.1">
    <property type="nucleotide sequence ID" value="NZ_JAAGXA010000002.1"/>
</dbReference>
<dbReference type="InterPro" id="IPR036388">
    <property type="entry name" value="WH-like_DNA-bd_sf"/>
</dbReference>
<dbReference type="SMART" id="SM00345">
    <property type="entry name" value="HTH_GNTR"/>
    <property type="match status" value="1"/>
</dbReference>
<dbReference type="CDD" id="cd07377">
    <property type="entry name" value="WHTH_GntR"/>
    <property type="match status" value="1"/>
</dbReference>
<evidence type="ECO:0000256" key="1">
    <source>
        <dbReference type="ARBA" id="ARBA00023015"/>
    </source>
</evidence>
<dbReference type="Pfam" id="PF00392">
    <property type="entry name" value="GntR"/>
    <property type="match status" value="1"/>
</dbReference>
<dbReference type="PANTHER" id="PTHR44846">
    <property type="entry name" value="MANNOSYL-D-GLYCERATE TRANSPORT/METABOLISM SYSTEM REPRESSOR MNGR-RELATED"/>
    <property type="match status" value="1"/>
</dbReference>
<accession>A0A6P0HFQ5</accession>
<reference evidence="5 6" key="1">
    <citation type="journal article" date="2014" name="Int. J. Syst. Evol. Microbiol.">
        <title>Nocardioides zeae sp. nov., isolated from the stem of Zea mays.</title>
        <authorList>
            <person name="Glaeser S.P."/>
            <person name="McInroy J.A."/>
            <person name="Busse H.J."/>
            <person name="Kampfer P."/>
        </authorList>
    </citation>
    <scope>NUCLEOTIDE SEQUENCE [LARGE SCALE GENOMIC DNA]</scope>
    <source>
        <strain evidence="5 6">JCM 30728</strain>
    </source>
</reference>
<dbReference type="SUPFAM" id="SSF46785">
    <property type="entry name" value="Winged helix' DNA-binding domain"/>
    <property type="match status" value="1"/>
</dbReference>
<proteinExistence type="predicted"/>
<dbReference type="PANTHER" id="PTHR44846:SF17">
    <property type="entry name" value="GNTR-FAMILY TRANSCRIPTIONAL REGULATOR"/>
    <property type="match status" value="1"/>
</dbReference>
<dbReference type="InterPro" id="IPR000524">
    <property type="entry name" value="Tscrpt_reg_HTH_GntR"/>
</dbReference>
<dbReference type="GO" id="GO:0045892">
    <property type="term" value="P:negative regulation of DNA-templated transcription"/>
    <property type="evidence" value="ECO:0007669"/>
    <property type="project" value="TreeGrafter"/>
</dbReference>
<dbReference type="Proteomes" id="UP000468687">
    <property type="component" value="Unassembled WGS sequence"/>
</dbReference>